<dbReference type="AlphaFoldDB" id="A6IQD2"/>
<dbReference type="EMBL" id="CH473966">
    <property type="protein sequence ID" value="EDL95881.1"/>
    <property type="molecule type" value="Genomic_DNA"/>
</dbReference>
<dbReference type="EMBL" id="CH473966">
    <property type="protein sequence ID" value="EDL95883.1"/>
    <property type="molecule type" value="Genomic_DNA"/>
</dbReference>
<reference evidence="1" key="1">
    <citation type="journal article" date="2005" name="Genome Res.">
        <title>Gene and alternative splicing annotation with AIR.</title>
        <authorList>
            <person name="Florea L."/>
            <person name="Di Francesco V."/>
            <person name="Miller J."/>
            <person name="Turner R."/>
            <person name="Yao A."/>
            <person name="Harris M."/>
            <person name="Walenz B."/>
            <person name="Mobarry C."/>
            <person name="Merkulov G.V."/>
            <person name="Charlab R."/>
            <person name="Dew I."/>
            <person name="Deng Z."/>
            <person name="Istrail S."/>
            <person name="Li P."/>
            <person name="Sutton G."/>
        </authorList>
    </citation>
    <scope>NUCLEOTIDE SEQUENCE</scope>
    <source>
        <strain evidence="1">BN</strain>
    </source>
</reference>
<name>A6IQD2_RAT</name>
<evidence type="ECO:0000313" key="1">
    <source>
        <dbReference type="EMBL" id="EDL95881.1"/>
    </source>
</evidence>
<accession>A6IQD2</accession>
<evidence type="ECO:0000313" key="2">
    <source>
        <dbReference type="EMBL" id="EDL95883.1"/>
    </source>
</evidence>
<feature type="non-terminal residue" evidence="1">
    <location>
        <position position="129"/>
    </location>
</feature>
<protein>
    <submittedName>
        <fullName evidence="2">RCG36217</fullName>
    </submittedName>
    <submittedName>
        <fullName evidence="1">RCG36398</fullName>
    </submittedName>
</protein>
<sequence>MGGGVCPKSVCLDGGWGAVRWLSGSSYGTETGAQAGGFLCVLRSLKYPFVPLCFSGHAGPQRKVTGSLKLDPDSLPTEEAKLLHPGMLLPSSSSTAVVSSFLMLWPVHTVPCVMLIPNHKVISVAASQL</sequence>
<dbReference type="Proteomes" id="UP000234681">
    <property type="component" value="Chromosome X"/>
</dbReference>
<evidence type="ECO:0000313" key="3">
    <source>
        <dbReference type="Proteomes" id="UP000234681"/>
    </source>
</evidence>
<organism evidence="1 3">
    <name type="scientific">Rattus norvegicus</name>
    <name type="common">Rat</name>
    <dbReference type="NCBI Taxonomy" id="10116"/>
    <lineage>
        <taxon>Eukaryota</taxon>
        <taxon>Metazoa</taxon>
        <taxon>Chordata</taxon>
        <taxon>Craniata</taxon>
        <taxon>Vertebrata</taxon>
        <taxon>Euteleostomi</taxon>
        <taxon>Mammalia</taxon>
        <taxon>Eutheria</taxon>
        <taxon>Euarchontoglires</taxon>
        <taxon>Glires</taxon>
        <taxon>Rodentia</taxon>
        <taxon>Myomorpha</taxon>
        <taxon>Muroidea</taxon>
        <taxon>Muridae</taxon>
        <taxon>Murinae</taxon>
        <taxon>Rattus</taxon>
    </lineage>
</organism>
<proteinExistence type="predicted"/>
<gene>
    <name evidence="2" type="ORF">rCG_36217</name>
    <name evidence="1" type="ORF">rCG_36398</name>
</gene>
<reference evidence="1 3" key="2">
    <citation type="submission" date="2005-09" db="EMBL/GenBank/DDBJ databases">
        <authorList>
            <person name="Mural R.J."/>
            <person name="Li P.W."/>
            <person name="Adams M.D."/>
            <person name="Amanatides P.G."/>
            <person name="Baden-Tillson H."/>
            <person name="Barnstead M."/>
            <person name="Chin S.H."/>
            <person name="Dew I."/>
            <person name="Evans C.A."/>
            <person name="Ferriera S."/>
            <person name="Flanigan M."/>
            <person name="Fosler C."/>
            <person name="Glodek A."/>
            <person name="Gu Z."/>
            <person name="Holt R.A."/>
            <person name="Jennings D."/>
            <person name="Kraft C.L."/>
            <person name="Lu F."/>
            <person name="Nguyen T."/>
            <person name="Nusskern D.R."/>
            <person name="Pfannkoch C.M."/>
            <person name="Sitter C."/>
            <person name="Sutton G.G."/>
            <person name="Venter J.C."/>
            <person name="Wang Z."/>
            <person name="Woodage T."/>
            <person name="Zheng X.H."/>
            <person name="Zhong F."/>
        </authorList>
    </citation>
    <scope>NUCLEOTIDE SEQUENCE [LARGE SCALE GENOMIC DNA]</scope>
    <source>
        <strain evidence="1">BN</strain>
        <strain evidence="3">BN, Sprague-Dawley</strain>
    </source>
</reference>